<evidence type="ECO:0000313" key="1">
    <source>
        <dbReference type="EMBL" id="KAI5669993.1"/>
    </source>
</evidence>
<keyword evidence="2" id="KW-1185">Reference proteome</keyword>
<comment type="caution">
    <text evidence="1">The sequence shown here is derived from an EMBL/GenBank/DDBJ whole genome shotgun (WGS) entry which is preliminary data.</text>
</comment>
<reference evidence="2" key="1">
    <citation type="journal article" date="2023" name="Nat. Plants">
        <title>Single-cell RNA sequencing provides a high-resolution roadmap for understanding the multicellular compartmentation of specialized metabolism.</title>
        <authorList>
            <person name="Sun S."/>
            <person name="Shen X."/>
            <person name="Li Y."/>
            <person name="Li Y."/>
            <person name="Wang S."/>
            <person name="Li R."/>
            <person name="Zhang H."/>
            <person name="Shen G."/>
            <person name="Guo B."/>
            <person name="Wei J."/>
            <person name="Xu J."/>
            <person name="St-Pierre B."/>
            <person name="Chen S."/>
            <person name="Sun C."/>
        </authorList>
    </citation>
    <scope>NUCLEOTIDE SEQUENCE [LARGE SCALE GENOMIC DNA]</scope>
</reference>
<gene>
    <name evidence="1" type="ORF">M9H77_19846</name>
</gene>
<name>A0ACC0BBI1_CATRO</name>
<protein>
    <submittedName>
        <fullName evidence="1">Uncharacterized protein</fullName>
    </submittedName>
</protein>
<proteinExistence type="predicted"/>
<accession>A0ACC0BBI1</accession>
<sequence>MERVMRLGSANAVVIFSKSNCCISYTIKMLINGFGANPLVYELDEHQNGSEIEQALVAMGCDPCVPAVFIGTKFIGGSNEVMSLNVQGKLKPMLIKANAIWL</sequence>
<dbReference type="Proteomes" id="UP001060085">
    <property type="component" value="Linkage Group LG04"/>
</dbReference>
<organism evidence="1 2">
    <name type="scientific">Catharanthus roseus</name>
    <name type="common">Madagascar periwinkle</name>
    <name type="synonym">Vinca rosea</name>
    <dbReference type="NCBI Taxonomy" id="4058"/>
    <lineage>
        <taxon>Eukaryota</taxon>
        <taxon>Viridiplantae</taxon>
        <taxon>Streptophyta</taxon>
        <taxon>Embryophyta</taxon>
        <taxon>Tracheophyta</taxon>
        <taxon>Spermatophyta</taxon>
        <taxon>Magnoliopsida</taxon>
        <taxon>eudicotyledons</taxon>
        <taxon>Gunneridae</taxon>
        <taxon>Pentapetalae</taxon>
        <taxon>asterids</taxon>
        <taxon>lamiids</taxon>
        <taxon>Gentianales</taxon>
        <taxon>Apocynaceae</taxon>
        <taxon>Rauvolfioideae</taxon>
        <taxon>Vinceae</taxon>
        <taxon>Catharanthinae</taxon>
        <taxon>Catharanthus</taxon>
    </lineage>
</organism>
<evidence type="ECO:0000313" key="2">
    <source>
        <dbReference type="Proteomes" id="UP001060085"/>
    </source>
</evidence>
<dbReference type="EMBL" id="CM044704">
    <property type="protein sequence ID" value="KAI5669993.1"/>
    <property type="molecule type" value="Genomic_DNA"/>
</dbReference>